<dbReference type="EMBL" id="CM051406">
    <property type="protein sequence ID" value="KAJ4702924.1"/>
    <property type="molecule type" value="Genomic_DNA"/>
</dbReference>
<keyword evidence="2" id="KW-1185">Reference proteome</keyword>
<proteinExistence type="predicted"/>
<gene>
    <name evidence="1" type="ORF">OWV82_022906</name>
</gene>
<protein>
    <submittedName>
        <fullName evidence="1">FAD-binding Berberine family protein</fullName>
    </submittedName>
</protein>
<comment type="caution">
    <text evidence="1">The sequence shown here is derived from an EMBL/GenBank/DDBJ whole genome shotgun (WGS) entry which is preliminary data.</text>
</comment>
<sequence>MPVPSLKIVFLFYAIFFSACSATLYPSQESFVQCFSSHLQPANVTSNFVLTTNSSDYSSVLQSSIRNHRFLNNSTPKPLLIVTPLHVSHVQSAIFCAKGLGLEVRVRSGGHDYEGLSFAADVPFLIIDLFNLRSISVDIENESAWVESGALLGELYYKIAEKSKLYGFPAGSCSTVGVGGHISGGGFGTLFRKYGLAADNVIDAKIVDVNGKVLTRKSMGEDLFWAIRGGGGASFGVIVSWKVRIVPVPEKVTVFNLQYTLEQGASRLLHRWQSIAHELDEDIFLHAALEVVNNNATSAGSNKTVRVSFVSLYLGGVEKLLPLMQESFPELGLMQENCTEVTWIESVLYFAGFPITKDSINMLLDRSTQYEGFFKAKSDYVTKPVSETGLEGLLRILLEEKKPLLILTPYGGKMNDISYSEIAFPHRKGNIYKIQYLALWDLEDETDQQIAWMRRLYKYMSNYVSKAPRAAYLNYRDLDLGRNNNIGNTSFAQANNWGLKYFKNNFKRLVRVKTAVDPGNFFRNEQSIPVLPSHRRK</sequence>
<accession>A0ACC1WVB4</accession>
<evidence type="ECO:0000313" key="1">
    <source>
        <dbReference type="EMBL" id="KAJ4702924.1"/>
    </source>
</evidence>
<reference evidence="1 2" key="1">
    <citation type="journal article" date="2023" name="Science">
        <title>Complex scaffold remodeling in plant triterpene biosynthesis.</title>
        <authorList>
            <person name="De La Pena R."/>
            <person name="Hodgson H."/>
            <person name="Liu J.C."/>
            <person name="Stephenson M.J."/>
            <person name="Martin A.C."/>
            <person name="Owen C."/>
            <person name="Harkess A."/>
            <person name="Leebens-Mack J."/>
            <person name="Jimenez L.E."/>
            <person name="Osbourn A."/>
            <person name="Sattely E.S."/>
        </authorList>
    </citation>
    <scope>NUCLEOTIDE SEQUENCE [LARGE SCALE GENOMIC DNA]</scope>
    <source>
        <strain evidence="2">cv. JPN11</strain>
        <tissue evidence="1">Leaf</tissue>
    </source>
</reference>
<name>A0ACC1WVB4_MELAZ</name>
<dbReference type="Proteomes" id="UP001164539">
    <property type="component" value="Chromosome 13"/>
</dbReference>
<organism evidence="1 2">
    <name type="scientific">Melia azedarach</name>
    <name type="common">Chinaberry tree</name>
    <dbReference type="NCBI Taxonomy" id="155640"/>
    <lineage>
        <taxon>Eukaryota</taxon>
        <taxon>Viridiplantae</taxon>
        <taxon>Streptophyta</taxon>
        <taxon>Embryophyta</taxon>
        <taxon>Tracheophyta</taxon>
        <taxon>Spermatophyta</taxon>
        <taxon>Magnoliopsida</taxon>
        <taxon>eudicotyledons</taxon>
        <taxon>Gunneridae</taxon>
        <taxon>Pentapetalae</taxon>
        <taxon>rosids</taxon>
        <taxon>malvids</taxon>
        <taxon>Sapindales</taxon>
        <taxon>Meliaceae</taxon>
        <taxon>Melia</taxon>
    </lineage>
</organism>
<evidence type="ECO:0000313" key="2">
    <source>
        <dbReference type="Proteomes" id="UP001164539"/>
    </source>
</evidence>